<sequence length="70" mass="7549">METVRIRIEGMSCAHCEASVREALESLPGVERVVSVSAEDDEAAVEGRPDPAMVAQRLEELGFTGMVTDD</sequence>
<evidence type="ECO:0000256" key="1">
    <source>
        <dbReference type="ARBA" id="ARBA00022723"/>
    </source>
</evidence>
<dbReference type="EMBL" id="CP000544">
    <property type="protein sequence ID" value="ABM62950.1"/>
    <property type="molecule type" value="Genomic_DNA"/>
</dbReference>
<dbReference type="AlphaFoldDB" id="A1WZ38"/>
<dbReference type="KEGG" id="hha:Hhal_2186"/>
<dbReference type="OrthoDB" id="9814359at2"/>
<dbReference type="Proteomes" id="UP000000647">
    <property type="component" value="Chromosome"/>
</dbReference>
<reference evidence="4" key="1">
    <citation type="submission" date="2006-12" db="EMBL/GenBank/DDBJ databases">
        <title>Complete sequence of Halorhodospira halophila SL1.</title>
        <authorList>
            <consortium name="US DOE Joint Genome Institute"/>
            <person name="Copeland A."/>
            <person name="Lucas S."/>
            <person name="Lapidus A."/>
            <person name="Barry K."/>
            <person name="Detter J.C."/>
            <person name="Glavina del Rio T."/>
            <person name="Hammon N."/>
            <person name="Israni S."/>
            <person name="Dalin E."/>
            <person name="Tice H."/>
            <person name="Pitluck S."/>
            <person name="Saunders E."/>
            <person name="Brettin T."/>
            <person name="Bruce D."/>
            <person name="Han C."/>
            <person name="Tapia R."/>
            <person name="Schmutz J."/>
            <person name="Larimer F."/>
            <person name="Land M."/>
            <person name="Hauser L."/>
            <person name="Kyrpides N."/>
            <person name="Mikhailova N."/>
            <person name="Hoff W."/>
            <person name="Richardson P."/>
        </authorList>
    </citation>
    <scope>NUCLEOTIDE SEQUENCE [LARGE SCALE GENOMIC DNA]</scope>
    <source>
        <strain evidence="4">DSM 244 / SL1</strain>
    </source>
</reference>
<dbReference type="PROSITE" id="PS01047">
    <property type="entry name" value="HMA_1"/>
    <property type="match status" value="1"/>
</dbReference>
<keyword evidence="1" id="KW-0479">Metal-binding</keyword>
<dbReference type="InterPro" id="IPR036163">
    <property type="entry name" value="HMA_dom_sf"/>
</dbReference>
<accession>A1WZ38</accession>
<dbReference type="PROSITE" id="PS50846">
    <property type="entry name" value="HMA_2"/>
    <property type="match status" value="1"/>
</dbReference>
<gene>
    <name evidence="3" type="ordered locus">Hhal_2186</name>
</gene>
<dbReference type="GO" id="GO:0046872">
    <property type="term" value="F:metal ion binding"/>
    <property type="evidence" value="ECO:0007669"/>
    <property type="project" value="UniProtKB-KW"/>
</dbReference>
<dbReference type="Pfam" id="PF00403">
    <property type="entry name" value="HMA"/>
    <property type="match status" value="1"/>
</dbReference>
<feature type="domain" description="HMA" evidence="2">
    <location>
        <begin position="2"/>
        <end position="69"/>
    </location>
</feature>
<dbReference type="SUPFAM" id="SSF55008">
    <property type="entry name" value="HMA, heavy metal-associated domain"/>
    <property type="match status" value="1"/>
</dbReference>
<dbReference type="HOGENOM" id="CLU_134973_6_0_6"/>
<protein>
    <submittedName>
        <fullName evidence="3">Heavy metal transport/detoxification protein</fullName>
    </submittedName>
</protein>
<organism evidence="3 4">
    <name type="scientific">Halorhodospira halophila (strain DSM 244 / SL1)</name>
    <name type="common">Ectothiorhodospira halophila (strain DSM 244 / SL1)</name>
    <dbReference type="NCBI Taxonomy" id="349124"/>
    <lineage>
        <taxon>Bacteria</taxon>
        <taxon>Pseudomonadati</taxon>
        <taxon>Pseudomonadota</taxon>
        <taxon>Gammaproteobacteria</taxon>
        <taxon>Chromatiales</taxon>
        <taxon>Ectothiorhodospiraceae</taxon>
        <taxon>Halorhodospira</taxon>
    </lineage>
</organism>
<name>A1WZ38_HALHL</name>
<dbReference type="InterPro" id="IPR017969">
    <property type="entry name" value="Heavy-metal-associated_CS"/>
</dbReference>
<dbReference type="InterPro" id="IPR006121">
    <property type="entry name" value="HMA_dom"/>
</dbReference>
<dbReference type="RefSeq" id="WP_011814972.1">
    <property type="nucleotide sequence ID" value="NC_008789.1"/>
</dbReference>
<evidence type="ECO:0000259" key="2">
    <source>
        <dbReference type="PROSITE" id="PS50846"/>
    </source>
</evidence>
<dbReference type="CDD" id="cd00371">
    <property type="entry name" value="HMA"/>
    <property type="match status" value="1"/>
</dbReference>
<dbReference type="STRING" id="349124.Hhal_2186"/>
<dbReference type="Gene3D" id="3.30.70.100">
    <property type="match status" value="1"/>
</dbReference>
<reference evidence="3 4" key="2">
    <citation type="journal article" date="2013" name="Stand. Genomic Sci.">
        <title>Complete genome sequence of Halorhodospira halophila SL1.</title>
        <authorList>
            <person name="Challacombe J.F."/>
            <person name="Majid S."/>
            <person name="Deole R."/>
            <person name="Brettin T.S."/>
            <person name="Bruce D."/>
            <person name="Delano S.F."/>
            <person name="Detter J.C."/>
            <person name="Gleasner C.D."/>
            <person name="Han C.S."/>
            <person name="Misra M."/>
            <person name="Reitenga K.G."/>
            <person name="Mikhailova N."/>
            <person name="Woyke T."/>
            <person name="Pitluck S."/>
            <person name="Nolan M."/>
            <person name="Land M.L."/>
            <person name="Saunders E."/>
            <person name="Tapia R."/>
            <person name="Lapidus A."/>
            <person name="Ivanova N."/>
            <person name="Hoff W.D."/>
        </authorList>
    </citation>
    <scope>NUCLEOTIDE SEQUENCE [LARGE SCALE GENOMIC DNA]</scope>
    <source>
        <strain evidence="4">DSM 244 / SL1</strain>
    </source>
</reference>
<dbReference type="eggNOG" id="COG2608">
    <property type="taxonomic scope" value="Bacteria"/>
</dbReference>
<evidence type="ECO:0000313" key="4">
    <source>
        <dbReference type="Proteomes" id="UP000000647"/>
    </source>
</evidence>
<evidence type="ECO:0000313" key="3">
    <source>
        <dbReference type="EMBL" id="ABM62950.1"/>
    </source>
</evidence>
<keyword evidence="4" id="KW-1185">Reference proteome</keyword>
<proteinExistence type="predicted"/>